<dbReference type="EMBL" id="AMCI01000275">
    <property type="protein sequence ID" value="EJX09990.1"/>
    <property type="molecule type" value="Genomic_DNA"/>
</dbReference>
<sequence length="173" mass="19788">MTNKVDYIIGIDPDVARSGIALLNVGLRKLEEVQALPFPETLEYLRLTYRRIRVRELRMLVVIEAGWLNKSHWHLTPHDSKQAAAAKGNATGRNHETGRKLVEMLRYWQIPCAECRPLALKVGGCHLWKGRDGKITAEELKRVTEYARRTNQEGRDAALLAWSYAGMPIRCRL</sequence>
<comment type="caution">
    <text evidence="1">The sequence shown here is derived from an EMBL/GenBank/DDBJ whole genome shotgun (WGS) entry which is preliminary data.</text>
</comment>
<gene>
    <name evidence="1" type="ORF">EVA_01903</name>
</gene>
<organism evidence="1">
    <name type="scientific">gut metagenome</name>
    <dbReference type="NCBI Taxonomy" id="749906"/>
    <lineage>
        <taxon>unclassified sequences</taxon>
        <taxon>metagenomes</taxon>
        <taxon>organismal metagenomes</taxon>
    </lineage>
</organism>
<protein>
    <submittedName>
        <fullName evidence="1">Uncharacterized protein</fullName>
    </submittedName>
</protein>
<name>J9H723_9ZZZZ</name>
<proteinExistence type="predicted"/>
<reference evidence="1" key="1">
    <citation type="journal article" date="2012" name="PLoS ONE">
        <title>Gene sets for utilization of primary and secondary nutrition supplies in the distal gut of endangered iberian lynx.</title>
        <authorList>
            <person name="Alcaide M."/>
            <person name="Messina E."/>
            <person name="Richter M."/>
            <person name="Bargiela R."/>
            <person name="Peplies J."/>
            <person name="Huws S.A."/>
            <person name="Newbold C.J."/>
            <person name="Golyshin P.N."/>
            <person name="Simon M.A."/>
            <person name="Lopez G."/>
            <person name="Yakimov M.M."/>
            <person name="Ferrer M."/>
        </authorList>
    </citation>
    <scope>NUCLEOTIDE SEQUENCE</scope>
</reference>
<dbReference type="AlphaFoldDB" id="J9H723"/>
<evidence type="ECO:0000313" key="1">
    <source>
        <dbReference type="EMBL" id="EJX09990.1"/>
    </source>
</evidence>
<accession>J9H723</accession>